<name>A0A074SEH5_9AGAM</name>
<protein>
    <submittedName>
        <fullName evidence="3">Putative laminin domain protein</fullName>
    </submittedName>
</protein>
<dbReference type="Gene3D" id="1.10.287.950">
    <property type="entry name" value="Methyl-accepting chemotaxis protein"/>
    <property type="match status" value="1"/>
</dbReference>
<gene>
    <name evidence="3" type="ORF">V565_125020</name>
</gene>
<dbReference type="HOGENOM" id="CLU_052075_1_1_1"/>
<keyword evidence="4" id="KW-1185">Reference proteome</keyword>
<dbReference type="SUPFAM" id="SSF58104">
    <property type="entry name" value="Methyl-accepting chemotaxis protein (MCP) signaling domain"/>
    <property type="match status" value="1"/>
</dbReference>
<dbReference type="AlphaFoldDB" id="A0A074SEH5"/>
<organism evidence="3 4">
    <name type="scientific">Rhizoctonia solani 123E</name>
    <dbReference type="NCBI Taxonomy" id="1423351"/>
    <lineage>
        <taxon>Eukaryota</taxon>
        <taxon>Fungi</taxon>
        <taxon>Dikarya</taxon>
        <taxon>Basidiomycota</taxon>
        <taxon>Agaricomycotina</taxon>
        <taxon>Agaricomycetes</taxon>
        <taxon>Cantharellales</taxon>
        <taxon>Ceratobasidiaceae</taxon>
        <taxon>Rhizoctonia</taxon>
    </lineage>
</organism>
<evidence type="ECO:0000256" key="2">
    <source>
        <dbReference type="SAM" id="MobiDB-lite"/>
    </source>
</evidence>
<keyword evidence="1" id="KW-0175">Coiled coil</keyword>
<dbReference type="OrthoDB" id="3156967at2759"/>
<proteinExistence type="predicted"/>
<reference evidence="3 4" key="1">
    <citation type="submission" date="2013-12" db="EMBL/GenBank/DDBJ databases">
        <authorList>
            <person name="Cubeta M."/>
            <person name="Pakala S."/>
            <person name="Fedorova N."/>
            <person name="Thomas E."/>
            <person name="Dean R."/>
            <person name="Jabaji S."/>
            <person name="Neate S."/>
            <person name="Toda T."/>
            <person name="Tavantzis S."/>
            <person name="Vilgalys R."/>
            <person name="Bharathan N."/>
            <person name="Pakala S."/>
            <person name="Losada L.S."/>
            <person name="Zafar N."/>
            <person name="Nierman W."/>
        </authorList>
    </citation>
    <scope>NUCLEOTIDE SEQUENCE [LARGE SCALE GENOMIC DNA]</scope>
    <source>
        <strain evidence="3 4">123E</strain>
    </source>
</reference>
<sequence>MADQPAWHPPGQVCQPPELPLYLRNVYDLKPIVGVPSDADVIGIHAVIQAANRVSGVPGMHDPSLLMGLADHLFSAQMAKYRNKYSLITFPSDATYVPPELPAHVSVKLEPVSGAPSDDDMTRVQEALRFYQQFSHAPSMFDAHVNMELSQHLFNLQMARYMRTAGESHASPVTQTATRPGAPAQVTTQNTDGPIDATNNAGTGASATELAERCIQPAHETSSEVFSERFNQVLERLTQLVEQSHQPVERSERLAERFDQLFERFNHLVKQSNESTTKANELANRANQLAEKLNESSERSNRLSEQANKSWGRLGDVLGNINRVLVGIQHAIVRNHKGNTVGALDCLVNEKGQTPLHLHDNLMYRLLSETFSGNFNFETHAIIDDTARSLYIPDACLGYLLYFYGISEDLCESGATTKLRTGKEKNARKRLSRYFSSCLG</sequence>
<dbReference type="STRING" id="1423351.A0A074SEH5"/>
<evidence type="ECO:0000313" key="3">
    <source>
        <dbReference type="EMBL" id="KEP48422.1"/>
    </source>
</evidence>
<evidence type="ECO:0000313" key="4">
    <source>
        <dbReference type="Proteomes" id="UP000027456"/>
    </source>
</evidence>
<dbReference type="EMBL" id="AZST01000516">
    <property type="protein sequence ID" value="KEP48422.1"/>
    <property type="molecule type" value="Genomic_DNA"/>
</dbReference>
<accession>A0A074SEH5</accession>
<evidence type="ECO:0000256" key="1">
    <source>
        <dbReference type="SAM" id="Coils"/>
    </source>
</evidence>
<feature type="coiled-coil region" evidence="1">
    <location>
        <begin position="279"/>
        <end position="306"/>
    </location>
</feature>
<feature type="region of interest" description="Disordered" evidence="2">
    <location>
        <begin position="172"/>
        <end position="196"/>
    </location>
</feature>
<comment type="caution">
    <text evidence="3">The sequence shown here is derived from an EMBL/GenBank/DDBJ whole genome shotgun (WGS) entry which is preliminary data.</text>
</comment>
<dbReference type="Proteomes" id="UP000027456">
    <property type="component" value="Unassembled WGS sequence"/>
</dbReference>